<dbReference type="InterPro" id="IPR011037">
    <property type="entry name" value="Pyrv_Knase-like_insert_dom_sf"/>
</dbReference>
<dbReference type="NCBIfam" id="TIGR01064">
    <property type="entry name" value="pyruv_kin"/>
    <property type="match status" value="1"/>
</dbReference>
<evidence type="ECO:0000256" key="9">
    <source>
        <dbReference type="ARBA" id="ARBA00022723"/>
    </source>
</evidence>
<keyword evidence="14" id="KW-0630">Potassium</keyword>
<keyword evidence="24" id="KW-1185">Reference proteome</keyword>
<accession>A0A964BPX6</accession>
<dbReference type="SUPFAM" id="SSF51621">
    <property type="entry name" value="Phosphoenolpyruvate/pyruvate domain"/>
    <property type="match status" value="1"/>
</dbReference>
<dbReference type="EC" id="2.7.1.40" evidence="7 18"/>
<comment type="caution">
    <text evidence="23">The sequence shown here is derived from an EMBL/GenBank/DDBJ whole genome shotgun (WGS) entry which is preliminary data.</text>
</comment>
<comment type="catalytic activity">
    <reaction evidence="17 19">
        <text>pyruvate + ATP = phosphoenolpyruvate + ADP + H(+)</text>
        <dbReference type="Rhea" id="RHEA:18157"/>
        <dbReference type="ChEBI" id="CHEBI:15361"/>
        <dbReference type="ChEBI" id="CHEBI:15378"/>
        <dbReference type="ChEBI" id="CHEBI:30616"/>
        <dbReference type="ChEBI" id="CHEBI:58702"/>
        <dbReference type="ChEBI" id="CHEBI:456216"/>
        <dbReference type="EC" id="2.7.1.40"/>
    </reaction>
</comment>
<protein>
    <recommendedName>
        <fullName evidence="7 18">Pyruvate kinase</fullName>
        <ecNumber evidence="7 18">2.7.1.40</ecNumber>
    </recommendedName>
</protein>
<dbReference type="Gene3D" id="3.20.20.60">
    <property type="entry name" value="Phosphoenolpyruvate-binding domains"/>
    <property type="match status" value="1"/>
</dbReference>
<dbReference type="Gene3D" id="2.40.33.10">
    <property type="entry name" value="PK beta-barrel domain-like"/>
    <property type="match status" value="1"/>
</dbReference>
<dbReference type="FunFam" id="3.20.20.60:FF:000025">
    <property type="entry name" value="Pyruvate kinase"/>
    <property type="match status" value="1"/>
</dbReference>
<dbReference type="Pfam" id="PF00224">
    <property type="entry name" value="PK"/>
    <property type="match status" value="1"/>
</dbReference>
<comment type="subunit">
    <text evidence="6">Homotetramer.</text>
</comment>
<gene>
    <name evidence="23" type="primary">pyk</name>
    <name evidence="23" type="ORF">I4641_02040</name>
</gene>
<evidence type="ECO:0000256" key="11">
    <source>
        <dbReference type="ARBA" id="ARBA00022777"/>
    </source>
</evidence>
<evidence type="ECO:0000256" key="16">
    <source>
        <dbReference type="ARBA" id="ARBA00023317"/>
    </source>
</evidence>
<comment type="similarity">
    <text evidence="4">In the C-terminal section; belongs to the PEP-utilizing enzyme family.</text>
</comment>
<dbReference type="EMBL" id="JADWDC010000003">
    <property type="protein sequence ID" value="MCC0175760.1"/>
    <property type="molecule type" value="Genomic_DNA"/>
</dbReference>
<dbReference type="PANTHER" id="PTHR11817">
    <property type="entry name" value="PYRUVATE KINASE"/>
    <property type="match status" value="1"/>
</dbReference>
<keyword evidence="16 23" id="KW-0670">Pyruvate</keyword>
<dbReference type="InterPro" id="IPR040442">
    <property type="entry name" value="Pyrv_kinase-like_dom_sf"/>
</dbReference>
<dbReference type="SUPFAM" id="SSF50800">
    <property type="entry name" value="PK beta-barrel domain-like"/>
    <property type="match status" value="1"/>
</dbReference>
<dbReference type="FunFam" id="3.40.1380.20:FF:000013">
    <property type="entry name" value="Pyruvate kinase"/>
    <property type="match status" value="1"/>
</dbReference>
<dbReference type="PRINTS" id="PR01050">
    <property type="entry name" value="PYRUVTKNASE"/>
</dbReference>
<evidence type="ECO:0000256" key="3">
    <source>
        <dbReference type="ARBA" id="ARBA00004997"/>
    </source>
</evidence>
<sequence>MPSPNNPRRTKIVATVGPATLKPDVLRQLIKAGATTLRINFSHGTQQDHQKAIRLIRQTAFELDQPVGILQDLQGPKIRLGKYATGKINLKKGDSYILTSRQVECDQEIGYISYQKLASEVPEDATILLDDGKVEMKVEKIDKANQDLHCRVVVGGDLSSNKGVNFPGVCLSVKALTKKDREDLMFGLDQGVDWIALSFVRNPQDILEIKDLISSAGKSIPVIAKIEKHEAIEQMDAILSLCDGVMVARGDLGVELPAEDVPILQKRLIATANRLGIPIITATQMLDSMVNNPRPTRAEVSDVANAILDGTDAVMLSNETAVGNYPVEAVETMATIACRIEREQQTNNLKRTKRSITHAISAAVGQIASQLDAAAIMTLTKTGATARNVSKFRPKTPILAITPHVYVSRRLQMVWGVRPLLVLDLASATQTFQAAINVAQEKNWLSAGDLVVMTAGTLQGVAGSTDLIKVELVKAILGEGSGIGQGAISGRARVAQDAKDINDFNPGEILVTSSTNAQFVDIIRQASGIITEEDNLTSHAAVIGLRLGIPVIVGLKNATEIIREGAILTLDAKRGVVYSGTENRQ</sequence>
<evidence type="ECO:0000313" key="24">
    <source>
        <dbReference type="Proteomes" id="UP000729733"/>
    </source>
</evidence>
<comment type="cofactor">
    <cofactor evidence="1">
        <name>Mg(2+)</name>
        <dbReference type="ChEBI" id="CHEBI:18420"/>
    </cofactor>
</comment>
<keyword evidence="10" id="KW-0547">Nucleotide-binding</keyword>
<keyword evidence="13 19" id="KW-0460">Magnesium</keyword>
<evidence type="ECO:0000256" key="7">
    <source>
        <dbReference type="ARBA" id="ARBA00012142"/>
    </source>
</evidence>
<name>A0A964BPX6_9CYAN</name>
<keyword evidence="15 19" id="KW-0324">Glycolysis</keyword>
<evidence type="ECO:0000256" key="14">
    <source>
        <dbReference type="ARBA" id="ARBA00022958"/>
    </source>
</evidence>
<evidence type="ECO:0000256" key="8">
    <source>
        <dbReference type="ARBA" id="ARBA00022679"/>
    </source>
</evidence>
<evidence type="ECO:0000256" key="12">
    <source>
        <dbReference type="ARBA" id="ARBA00022840"/>
    </source>
</evidence>
<evidence type="ECO:0000256" key="15">
    <source>
        <dbReference type="ARBA" id="ARBA00023152"/>
    </source>
</evidence>
<dbReference type="AlphaFoldDB" id="A0A964BPX6"/>
<evidence type="ECO:0000256" key="17">
    <source>
        <dbReference type="ARBA" id="ARBA00048152"/>
    </source>
</evidence>
<dbReference type="NCBIfam" id="NF004491">
    <property type="entry name" value="PRK05826.1"/>
    <property type="match status" value="1"/>
</dbReference>
<dbReference type="InterPro" id="IPR008279">
    <property type="entry name" value="PEP-util_enz_mobile_dom"/>
</dbReference>
<comment type="similarity">
    <text evidence="5 19">Belongs to the pyruvate kinase family.</text>
</comment>
<dbReference type="InterPro" id="IPR018209">
    <property type="entry name" value="Pyrv_Knase_AS"/>
</dbReference>
<dbReference type="GO" id="GO:0005524">
    <property type="term" value="F:ATP binding"/>
    <property type="evidence" value="ECO:0007669"/>
    <property type="project" value="UniProtKB-KW"/>
</dbReference>
<evidence type="ECO:0000256" key="6">
    <source>
        <dbReference type="ARBA" id="ARBA00011881"/>
    </source>
</evidence>
<dbReference type="GO" id="GO:0016301">
    <property type="term" value="F:kinase activity"/>
    <property type="evidence" value="ECO:0007669"/>
    <property type="project" value="UniProtKB-KW"/>
</dbReference>
<evidence type="ECO:0000256" key="18">
    <source>
        <dbReference type="NCBIfam" id="TIGR01064"/>
    </source>
</evidence>
<keyword evidence="12" id="KW-0067">ATP-binding</keyword>
<keyword evidence="9" id="KW-0479">Metal-binding</keyword>
<dbReference type="RefSeq" id="WP_229638760.1">
    <property type="nucleotide sequence ID" value="NZ_JADWDC010000003.1"/>
</dbReference>
<dbReference type="GO" id="GO:0000287">
    <property type="term" value="F:magnesium ion binding"/>
    <property type="evidence" value="ECO:0007669"/>
    <property type="project" value="UniProtKB-UniRule"/>
</dbReference>
<keyword evidence="8 19" id="KW-0808">Transferase</keyword>
<dbReference type="InterPro" id="IPR036637">
    <property type="entry name" value="Phosphohistidine_dom_sf"/>
</dbReference>
<reference evidence="23" key="1">
    <citation type="journal article" date="2021" name="Antonie Van Leeuwenhoek">
        <title>Draft genome and description of Waterburya agarophytonicola gen. nov. sp. nov. (Pleurocapsales, Cyanobacteria): a seaweed symbiont.</title>
        <authorList>
            <person name="Bonthond G."/>
            <person name="Shalygin S."/>
            <person name="Bayer T."/>
            <person name="Weinberger F."/>
        </authorList>
    </citation>
    <scope>NUCLEOTIDE SEQUENCE</scope>
    <source>
        <strain evidence="23">KI4</strain>
    </source>
</reference>
<proteinExistence type="inferred from homology"/>
<evidence type="ECO:0000313" key="23">
    <source>
        <dbReference type="EMBL" id="MCC0175760.1"/>
    </source>
</evidence>
<dbReference type="Pfam" id="PF00391">
    <property type="entry name" value="PEP-utilizers"/>
    <property type="match status" value="1"/>
</dbReference>
<keyword evidence="11 19" id="KW-0418">Kinase</keyword>
<evidence type="ECO:0000259" key="22">
    <source>
        <dbReference type="Pfam" id="PF02887"/>
    </source>
</evidence>
<evidence type="ECO:0000256" key="10">
    <source>
        <dbReference type="ARBA" id="ARBA00022741"/>
    </source>
</evidence>
<dbReference type="InterPro" id="IPR015806">
    <property type="entry name" value="Pyrv_Knase_insert_dom_sf"/>
</dbReference>
<evidence type="ECO:0000259" key="20">
    <source>
        <dbReference type="Pfam" id="PF00224"/>
    </source>
</evidence>
<dbReference type="InterPro" id="IPR015813">
    <property type="entry name" value="Pyrv/PenolPyrv_kinase-like_dom"/>
</dbReference>
<evidence type="ECO:0000256" key="2">
    <source>
        <dbReference type="ARBA" id="ARBA00001958"/>
    </source>
</evidence>
<organism evidence="23 24">
    <name type="scientific">Waterburya agarophytonicola KI4</name>
    <dbReference type="NCBI Taxonomy" id="2874699"/>
    <lineage>
        <taxon>Bacteria</taxon>
        <taxon>Bacillati</taxon>
        <taxon>Cyanobacteriota</taxon>
        <taxon>Cyanophyceae</taxon>
        <taxon>Pleurocapsales</taxon>
        <taxon>Hyellaceae</taxon>
        <taxon>Waterburya</taxon>
        <taxon>Waterburya agarophytonicola</taxon>
    </lineage>
</organism>
<dbReference type="InterPro" id="IPR001697">
    <property type="entry name" value="Pyr_Knase"/>
</dbReference>
<comment type="cofactor">
    <cofactor evidence="2">
        <name>K(+)</name>
        <dbReference type="ChEBI" id="CHEBI:29103"/>
    </cofactor>
</comment>
<evidence type="ECO:0000256" key="19">
    <source>
        <dbReference type="RuleBase" id="RU000504"/>
    </source>
</evidence>
<feature type="domain" description="Pyruvate kinase C-terminal" evidence="22">
    <location>
        <begin position="358"/>
        <end position="470"/>
    </location>
</feature>
<feature type="domain" description="Pyruvate kinase barrel" evidence="20">
    <location>
        <begin position="8"/>
        <end position="330"/>
    </location>
</feature>
<dbReference type="SUPFAM" id="SSF52935">
    <property type="entry name" value="PK C-terminal domain-like"/>
    <property type="match status" value="1"/>
</dbReference>
<evidence type="ECO:0000256" key="5">
    <source>
        <dbReference type="ARBA" id="ARBA00008663"/>
    </source>
</evidence>
<dbReference type="PROSITE" id="PS00110">
    <property type="entry name" value="PYRUVATE_KINASE"/>
    <property type="match status" value="1"/>
</dbReference>
<dbReference type="Proteomes" id="UP000729733">
    <property type="component" value="Unassembled WGS sequence"/>
</dbReference>
<evidence type="ECO:0000259" key="21">
    <source>
        <dbReference type="Pfam" id="PF00391"/>
    </source>
</evidence>
<dbReference type="NCBIfam" id="NF004978">
    <property type="entry name" value="PRK06354.1"/>
    <property type="match status" value="1"/>
</dbReference>
<dbReference type="SUPFAM" id="SSF52009">
    <property type="entry name" value="Phosphohistidine domain"/>
    <property type="match status" value="1"/>
</dbReference>
<dbReference type="Pfam" id="PF02887">
    <property type="entry name" value="PK_C"/>
    <property type="match status" value="1"/>
</dbReference>
<evidence type="ECO:0000256" key="13">
    <source>
        <dbReference type="ARBA" id="ARBA00022842"/>
    </source>
</evidence>
<dbReference type="InterPro" id="IPR036918">
    <property type="entry name" value="Pyrv_Knase_C_sf"/>
</dbReference>
<dbReference type="GO" id="GO:0004743">
    <property type="term" value="F:pyruvate kinase activity"/>
    <property type="evidence" value="ECO:0007669"/>
    <property type="project" value="UniProtKB-UniRule"/>
</dbReference>
<dbReference type="Gene3D" id="3.40.1380.20">
    <property type="entry name" value="Pyruvate kinase, C-terminal domain"/>
    <property type="match status" value="1"/>
</dbReference>
<comment type="pathway">
    <text evidence="3 19">Carbohydrate degradation; glycolysis; pyruvate from D-glyceraldehyde 3-phosphate: step 5/5.</text>
</comment>
<dbReference type="FunFam" id="2.40.33.10:FF:000001">
    <property type="entry name" value="Pyruvate kinase"/>
    <property type="match status" value="1"/>
</dbReference>
<dbReference type="InterPro" id="IPR015793">
    <property type="entry name" value="Pyrv_Knase_brl"/>
</dbReference>
<dbReference type="Gene3D" id="3.50.30.10">
    <property type="entry name" value="Phosphohistidine domain"/>
    <property type="match status" value="1"/>
</dbReference>
<dbReference type="InterPro" id="IPR015795">
    <property type="entry name" value="Pyrv_Knase_C"/>
</dbReference>
<evidence type="ECO:0000256" key="1">
    <source>
        <dbReference type="ARBA" id="ARBA00001946"/>
    </source>
</evidence>
<evidence type="ECO:0000256" key="4">
    <source>
        <dbReference type="ARBA" id="ARBA00006237"/>
    </source>
</evidence>
<dbReference type="GO" id="GO:0030955">
    <property type="term" value="F:potassium ion binding"/>
    <property type="evidence" value="ECO:0007669"/>
    <property type="project" value="UniProtKB-UniRule"/>
</dbReference>
<feature type="domain" description="PEP-utilising enzyme mobile" evidence="21">
    <location>
        <begin position="504"/>
        <end position="575"/>
    </location>
</feature>